<protein>
    <submittedName>
        <fullName evidence="3">Uncharacterized protein</fullName>
    </submittedName>
</protein>
<feature type="region of interest" description="Disordered" evidence="2">
    <location>
        <begin position="137"/>
        <end position="173"/>
    </location>
</feature>
<proteinExistence type="predicted"/>
<keyword evidence="1" id="KW-0175">Coiled coil</keyword>
<accession>A0A8J1XRK5</accession>
<keyword evidence="4" id="KW-1185">Reference proteome</keyword>
<dbReference type="OrthoDB" id="6158144at2759"/>
<reference evidence="3" key="1">
    <citation type="submission" date="2022-03" db="EMBL/GenBank/DDBJ databases">
        <authorList>
            <person name="Martin C."/>
        </authorList>
    </citation>
    <scope>NUCLEOTIDE SEQUENCE</scope>
</reference>
<gene>
    <name evidence="3" type="ORF">OFUS_LOCUS15054</name>
</gene>
<evidence type="ECO:0000313" key="4">
    <source>
        <dbReference type="Proteomes" id="UP000749559"/>
    </source>
</evidence>
<sequence length="462" mass="52710">MMRSYQFADVLSRFDETGRDVALDRMMANAGVNSKKRGMRGLTHSTTSQELQAGSLNKLNMLKHSLIQQEQSNLSNALERIRMKNRSHLVADQTGAKTAKRPKPQTLHAVQRLKRYGTGGRALPSLAKGIVEGKHLNDEGKARSSPPFRSRDVRKRDCTTAPGKITLPMSPRERMGGMTVTRFETQVVDCQTESNPKSLTRENRNSSPFAKQVHLNGDNTLTKQMAVFNRDPKTNKLYSRVTSRRNDNKEDQFLPELSPRSYRLGRKNCDFEDTEGLVTVTGPTPINNPYSDRDTHINKHKKEKRDQEVYGIANKHSQERSYLSRHGIRANVTQSVPNSSVIHQNYKDDITKTPSNYKPSRTVPNYAQIPVKSIFVEMPSIVFRPSSPESDLADDEAITPRTKQSLQRIFRQNELYEKEVKDLLEDVRELNEMTQQLEKKAKTEELTGAIENLQLDEEKHFF</sequence>
<organism evidence="3 4">
    <name type="scientific">Owenia fusiformis</name>
    <name type="common">Polychaete worm</name>
    <dbReference type="NCBI Taxonomy" id="6347"/>
    <lineage>
        <taxon>Eukaryota</taxon>
        <taxon>Metazoa</taxon>
        <taxon>Spiralia</taxon>
        <taxon>Lophotrochozoa</taxon>
        <taxon>Annelida</taxon>
        <taxon>Polychaeta</taxon>
        <taxon>Sedentaria</taxon>
        <taxon>Canalipalpata</taxon>
        <taxon>Sabellida</taxon>
        <taxon>Oweniida</taxon>
        <taxon>Oweniidae</taxon>
        <taxon>Owenia</taxon>
    </lineage>
</organism>
<dbReference type="Proteomes" id="UP000749559">
    <property type="component" value="Unassembled WGS sequence"/>
</dbReference>
<dbReference type="EMBL" id="CAIIXF020000007">
    <property type="protein sequence ID" value="CAH1789748.1"/>
    <property type="molecule type" value="Genomic_DNA"/>
</dbReference>
<feature type="compositionally biased region" description="Basic and acidic residues" evidence="2">
    <location>
        <begin position="149"/>
        <end position="158"/>
    </location>
</feature>
<comment type="caution">
    <text evidence="3">The sequence shown here is derived from an EMBL/GenBank/DDBJ whole genome shotgun (WGS) entry which is preliminary data.</text>
</comment>
<evidence type="ECO:0000256" key="2">
    <source>
        <dbReference type="SAM" id="MobiDB-lite"/>
    </source>
</evidence>
<feature type="coiled-coil region" evidence="1">
    <location>
        <begin position="406"/>
        <end position="447"/>
    </location>
</feature>
<name>A0A8J1XRK5_OWEFU</name>
<evidence type="ECO:0000313" key="3">
    <source>
        <dbReference type="EMBL" id="CAH1789748.1"/>
    </source>
</evidence>
<evidence type="ECO:0000256" key="1">
    <source>
        <dbReference type="SAM" id="Coils"/>
    </source>
</evidence>
<dbReference type="AlphaFoldDB" id="A0A8J1XRK5"/>